<name>A0ABR0SRN9_9HYPO</name>
<evidence type="ECO:0000313" key="4">
    <source>
        <dbReference type="Proteomes" id="UP001338125"/>
    </source>
</evidence>
<proteinExistence type="inferred from homology"/>
<organism evidence="3 4">
    <name type="scientific">Cladobotryum mycophilum</name>
    <dbReference type="NCBI Taxonomy" id="491253"/>
    <lineage>
        <taxon>Eukaryota</taxon>
        <taxon>Fungi</taxon>
        <taxon>Dikarya</taxon>
        <taxon>Ascomycota</taxon>
        <taxon>Pezizomycotina</taxon>
        <taxon>Sordariomycetes</taxon>
        <taxon>Hypocreomycetidae</taxon>
        <taxon>Hypocreales</taxon>
        <taxon>Hypocreaceae</taxon>
        <taxon>Cladobotryum</taxon>
    </lineage>
</organism>
<dbReference type="Pfam" id="PF20789">
    <property type="entry name" value="4HBT_3C"/>
    <property type="match status" value="1"/>
</dbReference>
<dbReference type="InterPro" id="IPR003703">
    <property type="entry name" value="Acyl_CoA_thio"/>
</dbReference>
<dbReference type="SUPFAM" id="SSF54637">
    <property type="entry name" value="Thioesterase/thiol ester dehydrase-isomerase"/>
    <property type="match status" value="2"/>
</dbReference>
<keyword evidence="4" id="KW-1185">Reference proteome</keyword>
<dbReference type="PANTHER" id="PTHR11066">
    <property type="entry name" value="ACYL-COA THIOESTERASE"/>
    <property type="match status" value="1"/>
</dbReference>
<feature type="domain" description="Acyl-CoA thioesterase-like C-terminal" evidence="2">
    <location>
        <begin position="290"/>
        <end position="356"/>
    </location>
</feature>
<evidence type="ECO:0000256" key="1">
    <source>
        <dbReference type="ARBA" id="ARBA00006538"/>
    </source>
</evidence>
<dbReference type="Gene3D" id="2.40.160.210">
    <property type="entry name" value="Acyl-CoA thioesterase, double hotdog domain"/>
    <property type="match status" value="1"/>
</dbReference>
<accession>A0ABR0SRN9</accession>
<reference evidence="3 4" key="1">
    <citation type="submission" date="2024-01" db="EMBL/GenBank/DDBJ databases">
        <title>Complete genome of Cladobotryum mycophilum ATHUM6906.</title>
        <authorList>
            <person name="Christinaki A.C."/>
            <person name="Myridakis A.I."/>
            <person name="Kouvelis V.N."/>
        </authorList>
    </citation>
    <scope>NUCLEOTIDE SEQUENCE [LARGE SCALE GENOMIC DNA]</scope>
    <source>
        <strain evidence="3 4">ATHUM6906</strain>
    </source>
</reference>
<comment type="similarity">
    <text evidence="1">Belongs to the C/M/P thioester hydrolase family.</text>
</comment>
<evidence type="ECO:0000259" key="2">
    <source>
        <dbReference type="Pfam" id="PF20789"/>
    </source>
</evidence>
<dbReference type="PANTHER" id="PTHR11066:SF64">
    <property type="entry name" value="ACYL-COA THIOESTERASE (AFU_ORTHOLOGUE AFUA_1G12060)"/>
    <property type="match status" value="1"/>
</dbReference>
<protein>
    <recommendedName>
        <fullName evidence="2">Acyl-CoA thioesterase-like C-terminal domain-containing protein</fullName>
    </recommendedName>
</protein>
<dbReference type="CDD" id="cd03444">
    <property type="entry name" value="Thioesterase_II_repeat1"/>
    <property type="match status" value="1"/>
</dbReference>
<dbReference type="InterPro" id="IPR029069">
    <property type="entry name" value="HotDog_dom_sf"/>
</dbReference>
<gene>
    <name evidence="3" type="ORF">PT974_04869</name>
</gene>
<evidence type="ECO:0000313" key="3">
    <source>
        <dbReference type="EMBL" id="KAK5994395.1"/>
    </source>
</evidence>
<dbReference type="InterPro" id="IPR042171">
    <property type="entry name" value="Acyl-CoA_hotdog"/>
</dbReference>
<dbReference type="EMBL" id="JAVFKD010000010">
    <property type="protein sequence ID" value="KAK5994395.1"/>
    <property type="molecule type" value="Genomic_DNA"/>
</dbReference>
<dbReference type="Proteomes" id="UP001338125">
    <property type="component" value="Unassembled WGS sequence"/>
</dbReference>
<dbReference type="InterPro" id="IPR049450">
    <property type="entry name" value="ACOT8-like_C"/>
</dbReference>
<comment type="caution">
    <text evidence="3">The sequence shown here is derived from an EMBL/GenBank/DDBJ whole genome shotgun (WGS) entry which is preliminary data.</text>
</comment>
<dbReference type="CDD" id="cd03445">
    <property type="entry name" value="Thioesterase_II_repeat2"/>
    <property type="match status" value="1"/>
</dbReference>
<sequence length="367" mass="40700">MPSDSSSPAIPRKGFVEIMQMSRLPDDTETTKGSVIKRFVSHQPAWVPGSELPWAKLGLVAQPFNRSFGGHVYIQSPLAAARVVEDEARSSNDSSKGKFGIHSIQGVFTNAGHSDRPFVYQVTDIASTRSFSTHLVTARQPTQPSSQPTGPYPASDADLPLGDVCFTCITTFRRPVPSFAEEQVQSAQERYADILKQKAGDEWEASPQADIDRIKDLFPNAGHGGFPILDMYKVDMTSYNANKPVVERRELILYRLHKPIPVEDANAHILCHAFEADRNGLIMLGNHLGWGYNNGPVASLSYAFYVHTNADEAVFRNDGWWIQEVYWPRVSAGRGTLESRIWSPEGKHVASGYQDGICLPKERNGKL</sequence>